<keyword evidence="2" id="KW-0238">DNA-binding</keyword>
<dbReference type="Pfam" id="PF00392">
    <property type="entry name" value="GntR"/>
    <property type="match status" value="1"/>
</dbReference>
<dbReference type="SMART" id="SM00345">
    <property type="entry name" value="HTH_GNTR"/>
    <property type="match status" value="1"/>
</dbReference>
<dbReference type="KEGG" id="psul:AU252_10175"/>
<dbReference type="InterPro" id="IPR000524">
    <property type="entry name" value="Tscrpt_reg_HTH_GntR"/>
</dbReference>
<dbReference type="RefSeq" id="WP_058930613.1">
    <property type="nucleotide sequence ID" value="NZ_CP013747.1"/>
</dbReference>
<dbReference type="PANTHER" id="PTHR43537">
    <property type="entry name" value="TRANSCRIPTIONAL REGULATOR, GNTR FAMILY"/>
    <property type="match status" value="1"/>
</dbReference>
<evidence type="ECO:0000256" key="3">
    <source>
        <dbReference type="ARBA" id="ARBA00023163"/>
    </source>
</evidence>
<evidence type="ECO:0000259" key="5">
    <source>
        <dbReference type="PROSITE" id="PS50949"/>
    </source>
</evidence>
<dbReference type="PROSITE" id="PS50949">
    <property type="entry name" value="HTH_GNTR"/>
    <property type="match status" value="1"/>
</dbReference>
<dbReference type="GO" id="GO:0003700">
    <property type="term" value="F:DNA-binding transcription factor activity"/>
    <property type="evidence" value="ECO:0007669"/>
    <property type="project" value="InterPro"/>
</dbReference>
<dbReference type="EMBL" id="CP013747">
    <property type="protein sequence ID" value="ALV41471.1"/>
    <property type="molecule type" value="Genomic_DNA"/>
</dbReference>
<dbReference type="InterPro" id="IPR008920">
    <property type="entry name" value="TF_FadR/GntR_C"/>
</dbReference>
<dbReference type="InterPro" id="IPR011711">
    <property type="entry name" value="GntR_C"/>
</dbReference>
<dbReference type="SMART" id="SM00895">
    <property type="entry name" value="FCD"/>
    <property type="match status" value="1"/>
</dbReference>
<keyword evidence="3" id="KW-0804">Transcription</keyword>
<dbReference type="InterPro" id="IPR036388">
    <property type="entry name" value="WH-like_DNA-bd_sf"/>
</dbReference>
<dbReference type="SUPFAM" id="SSF48008">
    <property type="entry name" value="GntR ligand-binding domain-like"/>
    <property type="match status" value="1"/>
</dbReference>
<dbReference type="STRING" id="121292.AU252_10175"/>
<dbReference type="AlphaFoldDB" id="A0A0U3NXA9"/>
<evidence type="ECO:0000313" key="6">
    <source>
        <dbReference type="EMBL" id="ALV41471.1"/>
    </source>
</evidence>
<evidence type="ECO:0000256" key="4">
    <source>
        <dbReference type="SAM" id="MobiDB-lite"/>
    </source>
</evidence>
<evidence type="ECO:0000256" key="1">
    <source>
        <dbReference type="ARBA" id="ARBA00023015"/>
    </source>
</evidence>
<keyword evidence="1" id="KW-0805">Transcription regulation</keyword>
<protein>
    <submittedName>
        <fullName evidence="6">GntR family transcriptional regulator</fullName>
    </submittedName>
</protein>
<feature type="region of interest" description="Disordered" evidence="4">
    <location>
        <begin position="62"/>
        <end position="82"/>
    </location>
</feature>
<dbReference type="Gene3D" id="1.20.120.530">
    <property type="entry name" value="GntR ligand-binding domain-like"/>
    <property type="match status" value="1"/>
</dbReference>
<dbReference type="CDD" id="cd07377">
    <property type="entry name" value="WHTH_GntR"/>
    <property type="match status" value="1"/>
</dbReference>
<dbReference type="GO" id="GO:0003677">
    <property type="term" value="F:DNA binding"/>
    <property type="evidence" value="ECO:0007669"/>
    <property type="project" value="UniProtKB-KW"/>
</dbReference>
<sequence>MSRNLTADLAADLRTRIVDGVIQPGDKLPSENALMVDFGVSRTVVRSALTRLQAEGLVETERGRGSFALTPPDDGPQPVPGSRPVASIEDRIHLLEFRLGVETEAAALAARNHSDRQLRAVNAALEQFAASADHPGHAMKADFEFHRAIAAASGNPFYSDCLAALGQTMIAMPRTRLLTGVEHYARDHFDQVVHEHRSIAAAIADGDETAASAAMRSHLANSRRRFTASVRPPA</sequence>
<evidence type="ECO:0000256" key="2">
    <source>
        <dbReference type="ARBA" id="ARBA00023125"/>
    </source>
</evidence>
<feature type="domain" description="HTH gntR-type" evidence="5">
    <location>
        <begin position="3"/>
        <end position="71"/>
    </location>
</feature>
<name>A0A0U3NXA9_9MICC</name>
<dbReference type="SUPFAM" id="SSF46785">
    <property type="entry name" value="Winged helix' DNA-binding domain"/>
    <property type="match status" value="1"/>
</dbReference>
<dbReference type="Proteomes" id="UP000065151">
    <property type="component" value="Chromosome"/>
</dbReference>
<accession>A0A0U3NXA9</accession>
<organism evidence="6">
    <name type="scientific">Pseudarthrobacter sulfonivorans</name>
    <dbReference type="NCBI Taxonomy" id="121292"/>
    <lineage>
        <taxon>Bacteria</taxon>
        <taxon>Bacillati</taxon>
        <taxon>Actinomycetota</taxon>
        <taxon>Actinomycetes</taxon>
        <taxon>Micrococcales</taxon>
        <taxon>Micrococcaceae</taxon>
        <taxon>Pseudarthrobacter</taxon>
    </lineage>
</organism>
<dbReference type="PRINTS" id="PR00035">
    <property type="entry name" value="HTHGNTR"/>
</dbReference>
<reference evidence="6 7" key="1">
    <citation type="submission" date="2015-12" db="EMBL/GenBank/DDBJ databases">
        <authorList>
            <person name="Shamseldin A."/>
            <person name="Moawad H."/>
            <person name="Abd El-Rahim W.M."/>
            <person name="Sadowsky M.J."/>
        </authorList>
    </citation>
    <scope>NUCLEOTIDE SEQUENCE [LARGE SCALE GENOMIC DNA]</scope>
    <source>
        <strain evidence="6 7">Ar51</strain>
    </source>
</reference>
<gene>
    <name evidence="6" type="ORF">AU252_10175</name>
</gene>
<evidence type="ECO:0000313" key="7">
    <source>
        <dbReference type="Proteomes" id="UP000065151"/>
    </source>
</evidence>
<proteinExistence type="predicted"/>
<dbReference type="InterPro" id="IPR036390">
    <property type="entry name" value="WH_DNA-bd_sf"/>
</dbReference>
<dbReference type="Pfam" id="PF07729">
    <property type="entry name" value="FCD"/>
    <property type="match status" value="1"/>
</dbReference>
<dbReference type="Gene3D" id="1.10.10.10">
    <property type="entry name" value="Winged helix-like DNA-binding domain superfamily/Winged helix DNA-binding domain"/>
    <property type="match status" value="1"/>
</dbReference>
<dbReference type="PANTHER" id="PTHR43537:SF44">
    <property type="entry name" value="GNTR FAMILY REGULATORY PROTEIN"/>
    <property type="match status" value="1"/>
</dbReference>